<gene>
    <name evidence="1" type="ORF">CR513_29106</name>
</gene>
<name>A0A371GF43_MUCPR</name>
<reference evidence="1" key="1">
    <citation type="submission" date="2018-05" db="EMBL/GenBank/DDBJ databases">
        <title>Draft genome of Mucuna pruriens seed.</title>
        <authorList>
            <person name="Nnadi N.E."/>
            <person name="Vos R."/>
            <person name="Hasami M.H."/>
            <person name="Devisetty U.K."/>
            <person name="Aguiy J.C."/>
        </authorList>
    </citation>
    <scope>NUCLEOTIDE SEQUENCE [LARGE SCALE GENOMIC DNA]</scope>
    <source>
        <strain evidence="1">JCA_2017</strain>
    </source>
</reference>
<sequence length="238" mass="27161">MDFKTVFLNGDINETIYIVQLVNFVSNESKSRYLHETKRFLTKNLQMKDLGETSFVLGIQILKDHFQGILRLHTCSLIESLKVWRSLGTLTLILLDGKIANTLRSDTSTCSLNELSLGSLLWVVDDIKRLLKIYCDNNSIIIYSNNNKSSTKSKFIDIKFFERVQNKQIFIKHIGTSFMLADPLTKGLIPKVFHEHTAHMSNKVDVDIRSANRCLPMSLEGEGTTWTDEDGGVWNDEV</sequence>
<proteinExistence type="predicted"/>
<accession>A0A371GF43</accession>
<evidence type="ECO:0000313" key="2">
    <source>
        <dbReference type="Proteomes" id="UP000257109"/>
    </source>
</evidence>
<dbReference type="EMBL" id="QJKJ01005745">
    <property type="protein sequence ID" value="RDX89198.1"/>
    <property type="molecule type" value="Genomic_DNA"/>
</dbReference>
<protein>
    <recommendedName>
        <fullName evidence="3">Reverse transcriptase Ty1/copia-type domain-containing protein</fullName>
    </recommendedName>
</protein>
<dbReference type="OrthoDB" id="1414623at2759"/>
<dbReference type="CDD" id="cd09272">
    <property type="entry name" value="RNase_HI_RT_Ty1"/>
    <property type="match status" value="1"/>
</dbReference>
<evidence type="ECO:0000313" key="1">
    <source>
        <dbReference type="EMBL" id="RDX89198.1"/>
    </source>
</evidence>
<dbReference type="AlphaFoldDB" id="A0A371GF43"/>
<dbReference type="Proteomes" id="UP000257109">
    <property type="component" value="Unassembled WGS sequence"/>
</dbReference>
<evidence type="ECO:0008006" key="3">
    <source>
        <dbReference type="Google" id="ProtNLM"/>
    </source>
</evidence>
<comment type="caution">
    <text evidence="1">The sequence shown here is derived from an EMBL/GenBank/DDBJ whole genome shotgun (WGS) entry which is preliminary data.</text>
</comment>
<keyword evidence="2" id="KW-1185">Reference proteome</keyword>
<organism evidence="1 2">
    <name type="scientific">Mucuna pruriens</name>
    <name type="common">Velvet bean</name>
    <name type="synonym">Dolichos pruriens</name>
    <dbReference type="NCBI Taxonomy" id="157652"/>
    <lineage>
        <taxon>Eukaryota</taxon>
        <taxon>Viridiplantae</taxon>
        <taxon>Streptophyta</taxon>
        <taxon>Embryophyta</taxon>
        <taxon>Tracheophyta</taxon>
        <taxon>Spermatophyta</taxon>
        <taxon>Magnoliopsida</taxon>
        <taxon>eudicotyledons</taxon>
        <taxon>Gunneridae</taxon>
        <taxon>Pentapetalae</taxon>
        <taxon>rosids</taxon>
        <taxon>fabids</taxon>
        <taxon>Fabales</taxon>
        <taxon>Fabaceae</taxon>
        <taxon>Papilionoideae</taxon>
        <taxon>50 kb inversion clade</taxon>
        <taxon>NPAAA clade</taxon>
        <taxon>indigoferoid/millettioid clade</taxon>
        <taxon>Phaseoleae</taxon>
        <taxon>Mucuna</taxon>
    </lineage>
</organism>
<feature type="non-terminal residue" evidence="1">
    <location>
        <position position="1"/>
    </location>
</feature>